<dbReference type="EMBL" id="GG657758">
    <property type="protein sequence ID" value="EFL42850.1"/>
    <property type="molecule type" value="Genomic_DNA"/>
</dbReference>
<dbReference type="InterPro" id="IPR000843">
    <property type="entry name" value="HTH_LacI"/>
</dbReference>
<dbReference type="PANTHER" id="PTHR30146">
    <property type="entry name" value="LACI-RELATED TRANSCRIPTIONAL REPRESSOR"/>
    <property type="match status" value="1"/>
</dbReference>
<dbReference type="CDD" id="cd01392">
    <property type="entry name" value="HTH_LacI"/>
    <property type="match status" value="1"/>
</dbReference>
<protein>
    <submittedName>
        <fullName evidence="5">DNA-binding protein</fullName>
    </submittedName>
</protein>
<keyword evidence="6" id="KW-1185">Reference proteome</keyword>
<keyword evidence="3" id="KW-0804">Transcription</keyword>
<dbReference type="Pfam" id="PF13407">
    <property type="entry name" value="Peripla_BP_4"/>
    <property type="match status" value="1"/>
</dbReference>
<dbReference type="eggNOG" id="COG1879">
    <property type="taxonomic scope" value="Bacteria"/>
</dbReference>
<organism evidence="5 6">
    <name type="scientific">Streptomyces griseoflavus Tu4000</name>
    <dbReference type="NCBI Taxonomy" id="467200"/>
    <lineage>
        <taxon>Bacteria</taxon>
        <taxon>Bacillati</taxon>
        <taxon>Actinomycetota</taxon>
        <taxon>Actinomycetes</taxon>
        <taxon>Kitasatosporales</taxon>
        <taxon>Streptomycetaceae</taxon>
        <taxon>Streptomyces</taxon>
    </lineage>
</organism>
<dbReference type="PROSITE" id="PS50932">
    <property type="entry name" value="HTH_LACI_2"/>
    <property type="match status" value="1"/>
</dbReference>
<sequence>MRTWGRPFGSRSDAGDVILVSTNPSNNQQEAIKNPSGAAVGHPFPIREIARQAGLSEATVDRVLNGRGGVRESTAREVHRAVSDLERQRTQVRLVGRTFMVDIVMQSPERFSTAVRAALEAELPSLHPAVVRSRFHFRETGPAGDLAAVLDRIGRRGSQGVILKAPDVPEITAAVARLAASGVPVVTLVTDLPASARIGHVGSDNRAAGATAAYLMGQWLGDRPGNVLTSLSSGFFRNEEEREMGFRGAMRARHPGRVLVEIAEGQGLDATQYDLVRAALDRDPAIRAVYSIGGGNIATLRAFEDAGRECAVFVAHDLDHDNTRLLREHRLSAVLHHDLRHDVREACHLVMRAHGALPPAGPTHPSAIQVVTPYNMPPPAMTG</sequence>
<evidence type="ECO:0000313" key="5">
    <source>
        <dbReference type="EMBL" id="EFL42850.1"/>
    </source>
</evidence>
<dbReference type="SUPFAM" id="SSF53822">
    <property type="entry name" value="Periplasmic binding protein-like I"/>
    <property type="match status" value="1"/>
</dbReference>
<evidence type="ECO:0000256" key="3">
    <source>
        <dbReference type="ARBA" id="ARBA00023163"/>
    </source>
</evidence>
<evidence type="ECO:0000313" key="6">
    <source>
        <dbReference type="Proteomes" id="UP000002968"/>
    </source>
</evidence>
<dbReference type="STRING" id="467200.SSRG_05655"/>
<dbReference type="Pfam" id="PF00356">
    <property type="entry name" value="LacI"/>
    <property type="match status" value="1"/>
</dbReference>
<evidence type="ECO:0000256" key="2">
    <source>
        <dbReference type="ARBA" id="ARBA00023125"/>
    </source>
</evidence>
<dbReference type="Proteomes" id="UP000002968">
    <property type="component" value="Unassembled WGS sequence"/>
</dbReference>
<dbReference type="SMART" id="SM00354">
    <property type="entry name" value="HTH_LACI"/>
    <property type="match status" value="1"/>
</dbReference>
<name>D9XZL9_9ACTN</name>
<proteinExistence type="predicted"/>
<gene>
    <name evidence="5" type="ORF">SSRG_05655</name>
</gene>
<dbReference type="InterPro" id="IPR028082">
    <property type="entry name" value="Peripla_BP_I"/>
</dbReference>
<dbReference type="Gene3D" id="1.10.260.40">
    <property type="entry name" value="lambda repressor-like DNA-binding domains"/>
    <property type="match status" value="1"/>
</dbReference>
<evidence type="ECO:0000256" key="1">
    <source>
        <dbReference type="ARBA" id="ARBA00023015"/>
    </source>
</evidence>
<evidence type="ECO:0000259" key="4">
    <source>
        <dbReference type="PROSITE" id="PS50932"/>
    </source>
</evidence>
<reference evidence="5" key="1">
    <citation type="submission" date="2009-02" db="EMBL/GenBank/DDBJ databases">
        <title>Annotation of Streptomyces griseoflavus strain Tu4000.</title>
        <authorList>
            <consortium name="The Broad Institute Genome Sequencing Platform"/>
            <consortium name="Broad Institute Microbial Sequencing Center"/>
            <person name="Fischbach M."/>
            <person name="Godfrey P."/>
            <person name="Ward D."/>
            <person name="Young S."/>
            <person name="Zeng Q."/>
            <person name="Koehrsen M."/>
            <person name="Alvarado L."/>
            <person name="Berlin A.M."/>
            <person name="Bochicchio J."/>
            <person name="Borenstein D."/>
            <person name="Chapman S.B."/>
            <person name="Chen Z."/>
            <person name="Engels R."/>
            <person name="Freedman E."/>
            <person name="Gellesch M."/>
            <person name="Goldberg J."/>
            <person name="Griggs A."/>
            <person name="Gujja S."/>
            <person name="Heilman E.R."/>
            <person name="Heiman D.I."/>
            <person name="Hepburn T.A."/>
            <person name="Howarth C."/>
            <person name="Jen D."/>
            <person name="Larson L."/>
            <person name="Lewis B."/>
            <person name="Mehta T."/>
            <person name="Park D."/>
            <person name="Pearson M."/>
            <person name="Richards J."/>
            <person name="Roberts A."/>
            <person name="Saif S."/>
            <person name="Shea T.D."/>
            <person name="Shenoy N."/>
            <person name="Sisk P."/>
            <person name="Stolte C."/>
            <person name="Sykes S.N."/>
            <person name="Thomson T."/>
            <person name="Walk T."/>
            <person name="White J."/>
            <person name="Yandava C."/>
            <person name="Straight P."/>
            <person name="Clardy J."/>
            <person name="Hung D."/>
            <person name="Kolter R."/>
            <person name="Mekalanos J."/>
            <person name="Walker S."/>
            <person name="Walsh C.T."/>
            <person name="Wieland-Brown L.C."/>
            <person name="Haas B."/>
            <person name="Nusbaum C."/>
            <person name="Birren B."/>
        </authorList>
    </citation>
    <scope>NUCLEOTIDE SEQUENCE [LARGE SCALE GENOMIC DNA]</scope>
    <source>
        <strain evidence="5">Tu4000</strain>
    </source>
</reference>
<keyword evidence="1" id="KW-0805">Transcription regulation</keyword>
<dbReference type="CDD" id="cd06307">
    <property type="entry name" value="PBP1_sugar_binding"/>
    <property type="match status" value="1"/>
</dbReference>
<dbReference type="SUPFAM" id="SSF47413">
    <property type="entry name" value="lambda repressor-like DNA-binding domains"/>
    <property type="match status" value="1"/>
</dbReference>
<dbReference type="AlphaFoldDB" id="D9XZL9"/>
<dbReference type="GO" id="GO:0003700">
    <property type="term" value="F:DNA-binding transcription factor activity"/>
    <property type="evidence" value="ECO:0007669"/>
    <property type="project" value="TreeGrafter"/>
</dbReference>
<dbReference type="InterPro" id="IPR010982">
    <property type="entry name" value="Lambda_DNA-bd_dom_sf"/>
</dbReference>
<dbReference type="PANTHER" id="PTHR30146:SF152">
    <property type="entry name" value="TRANSCRIPTIONAL REGULATORY PROTEIN"/>
    <property type="match status" value="1"/>
</dbReference>
<dbReference type="Gene3D" id="3.40.50.2300">
    <property type="match status" value="2"/>
</dbReference>
<dbReference type="HOGENOM" id="CLU_037628_0_0_11"/>
<dbReference type="GO" id="GO:0000976">
    <property type="term" value="F:transcription cis-regulatory region binding"/>
    <property type="evidence" value="ECO:0007669"/>
    <property type="project" value="TreeGrafter"/>
</dbReference>
<feature type="domain" description="HTH lacI-type" evidence="4">
    <location>
        <begin position="46"/>
        <end position="96"/>
    </location>
</feature>
<accession>D9XZL9</accession>
<dbReference type="InterPro" id="IPR025997">
    <property type="entry name" value="SBP_2_dom"/>
</dbReference>
<keyword evidence="2 5" id="KW-0238">DNA-binding</keyword>